<feature type="signal peptide" evidence="1">
    <location>
        <begin position="1"/>
        <end position="17"/>
    </location>
</feature>
<gene>
    <name evidence="2" type="ORF">E5982_00345</name>
</gene>
<dbReference type="AlphaFoldDB" id="A0A4T9TBF8"/>
<keyword evidence="3" id="KW-1185">Reference proteome</keyword>
<name>A0A4T9TBF8_9ACTN</name>
<dbReference type="RefSeq" id="WP_136845074.1">
    <property type="nucleotide sequence ID" value="NZ_SSTM01000001.1"/>
</dbReference>
<dbReference type="Proteomes" id="UP000309454">
    <property type="component" value="Unassembled WGS sequence"/>
</dbReference>
<comment type="caution">
    <text evidence="2">The sequence shown here is derived from an EMBL/GenBank/DDBJ whole genome shotgun (WGS) entry which is preliminary data.</text>
</comment>
<dbReference type="PROSITE" id="PS51257">
    <property type="entry name" value="PROKAR_LIPOPROTEIN"/>
    <property type="match status" value="1"/>
</dbReference>
<reference evidence="2 3" key="1">
    <citation type="submission" date="2019-04" db="EMBL/GenBank/DDBJ databases">
        <title>Microbes associate with the intestines of laboratory mice.</title>
        <authorList>
            <person name="Navarre W."/>
            <person name="Wong E."/>
            <person name="Huang K.C."/>
            <person name="Tropini C."/>
            <person name="Ng K."/>
            <person name="Yu B."/>
        </authorList>
    </citation>
    <scope>NUCLEOTIDE SEQUENCE [LARGE SCALE GENOMIC DNA]</scope>
    <source>
        <strain evidence="2 3">NM48_B13</strain>
    </source>
</reference>
<proteinExistence type="predicted"/>
<keyword evidence="1" id="KW-0732">Signal</keyword>
<evidence type="ECO:0000313" key="3">
    <source>
        <dbReference type="Proteomes" id="UP000309454"/>
    </source>
</evidence>
<evidence type="ECO:0000313" key="2">
    <source>
        <dbReference type="EMBL" id="TJW12096.1"/>
    </source>
</evidence>
<organism evidence="2 3">
    <name type="scientific">Parvibacter caecicola</name>
    <dbReference type="NCBI Taxonomy" id="747645"/>
    <lineage>
        <taxon>Bacteria</taxon>
        <taxon>Bacillati</taxon>
        <taxon>Actinomycetota</taxon>
        <taxon>Coriobacteriia</taxon>
        <taxon>Coriobacteriales</taxon>
        <taxon>Coriobacteriaceae</taxon>
        <taxon>Parvibacter</taxon>
    </lineage>
</organism>
<dbReference type="EMBL" id="SSTM01000001">
    <property type="protein sequence ID" value="TJW12096.1"/>
    <property type="molecule type" value="Genomic_DNA"/>
</dbReference>
<sequence length="146" mass="14481">MAPLKKFIAASSVCALAALTLAGCGSGGHQVIASNEACSNCHSSEKPQFDVARPTAGEIVECAPGTQVNVATGGNTAVLCSVIFTSEDGGSFVPVMASNLGSADTSFMAQEGVWAVVADEGDASHGVVLVVNPGTAADGAEVNIQL</sequence>
<evidence type="ECO:0008006" key="4">
    <source>
        <dbReference type="Google" id="ProtNLM"/>
    </source>
</evidence>
<evidence type="ECO:0000256" key="1">
    <source>
        <dbReference type="SAM" id="SignalP"/>
    </source>
</evidence>
<accession>A0A4T9TBF8</accession>
<feature type="chain" id="PRO_5039230858" description="Lipoprotein" evidence="1">
    <location>
        <begin position="18"/>
        <end position="146"/>
    </location>
</feature>
<protein>
    <recommendedName>
        <fullName evidence="4">Lipoprotein</fullName>
    </recommendedName>
</protein>
<dbReference type="OrthoDB" id="3175633at2"/>